<dbReference type="Gene3D" id="3.30.950.10">
    <property type="entry name" value="Methyltransferase, Cobalt-precorrin-4 Transmethylase, Domain 2"/>
    <property type="match status" value="1"/>
</dbReference>
<dbReference type="InterPro" id="IPR012797">
    <property type="entry name" value="CobF"/>
</dbReference>
<dbReference type="SUPFAM" id="SSF53790">
    <property type="entry name" value="Tetrapyrrole methylase"/>
    <property type="match status" value="1"/>
</dbReference>
<dbReference type="AlphaFoldDB" id="A0A109BAT7"/>
<comment type="pathway">
    <text evidence="1">Cofactor biosynthesis; adenosylcobalamin biosynthesis.</text>
</comment>
<protein>
    <recommendedName>
        <fullName evidence="6">Precorrin-6A synthase [deacetylating]</fullName>
        <ecNumber evidence="6">2.1.1.152</ecNumber>
    </recommendedName>
</protein>
<evidence type="ECO:0000313" key="9">
    <source>
        <dbReference type="Proteomes" id="UP000059074"/>
    </source>
</evidence>
<keyword evidence="9" id="KW-1185">Reference proteome</keyword>
<dbReference type="InterPro" id="IPR000878">
    <property type="entry name" value="4pyrrol_Mease"/>
</dbReference>
<dbReference type="InterPro" id="IPR014776">
    <property type="entry name" value="4pyrrole_Mease_sub2"/>
</dbReference>
<dbReference type="Gene3D" id="3.40.1010.10">
    <property type="entry name" value="Cobalt-precorrin-4 Transmethylase, Domain 1"/>
    <property type="match status" value="1"/>
</dbReference>
<dbReference type="InterPro" id="IPR014777">
    <property type="entry name" value="4pyrrole_Mease_sub1"/>
</dbReference>
<dbReference type="NCBIfam" id="TIGR02434">
    <property type="entry name" value="CobF"/>
    <property type="match status" value="1"/>
</dbReference>
<dbReference type="STRING" id="121290.APY04_2825"/>
<dbReference type="GO" id="GO:0043819">
    <property type="term" value="F:precorrin-6A synthase (deacetylating) activity"/>
    <property type="evidence" value="ECO:0007669"/>
    <property type="project" value="UniProtKB-EC"/>
</dbReference>
<dbReference type="Proteomes" id="UP000059074">
    <property type="component" value="Unassembled WGS sequence"/>
</dbReference>
<dbReference type="PIRSF" id="PIRSF036525">
    <property type="entry name" value="CobF"/>
    <property type="match status" value="1"/>
</dbReference>
<dbReference type="EMBL" id="LMTR01000081">
    <property type="protein sequence ID" value="KWT65363.1"/>
    <property type="molecule type" value="Genomic_DNA"/>
</dbReference>
<gene>
    <name evidence="8" type="ORF">APY04_2825</name>
</gene>
<keyword evidence="2" id="KW-0169">Cobalamin biosynthesis</keyword>
<evidence type="ECO:0000313" key="8">
    <source>
        <dbReference type="EMBL" id="KWT65363.1"/>
    </source>
</evidence>
<evidence type="ECO:0000256" key="6">
    <source>
        <dbReference type="PIRNR" id="PIRNR036525"/>
    </source>
</evidence>
<keyword evidence="3 6" id="KW-0489">Methyltransferase</keyword>
<accession>A0A109BAT7</accession>
<proteinExistence type="predicted"/>
<organism evidence="8 9">
    <name type="scientific">Hyphomicrobium sulfonivorans</name>
    <dbReference type="NCBI Taxonomy" id="121290"/>
    <lineage>
        <taxon>Bacteria</taxon>
        <taxon>Pseudomonadati</taxon>
        <taxon>Pseudomonadota</taxon>
        <taxon>Alphaproteobacteria</taxon>
        <taxon>Hyphomicrobiales</taxon>
        <taxon>Hyphomicrobiaceae</taxon>
        <taxon>Hyphomicrobium</taxon>
    </lineage>
</organism>
<evidence type="ECO:0000256" key="3">
    <source>
        <dbReference type="ARBA" id="ARBA00022603"/>
    </source>
</evidence>
<sequence>MTDIFVIGIGAGGADLLTVQAIDALRATDVFLIFDKGEEKAELSELRKQICARYCTEKPYRFVEISVPERDPALPYKQAVAVWHAARAARVADEIAALKARGETGAFLSWGDPSLYDSILRIIDGVRADGAVQFEHTVIPGISSIQILTARHRIALNAIGEPVLFTTGRKLAERFPEGQGNVVVFLDGGDGLASLRGRAGEIFWGAYLGTADEVTHAGPIDTVLDSILEQRQACRARKGWIMDVYLIRPPQRA</sequence>
<dbReference type="CDD" id="cd11643">
    <property type="entry name" value="Precorrin-6A-synthase"/>
    <property type="match status" value="1"/>
</dbReference>
<dbReference type="PATRIC" id="fig|121290.4.peg.3558"/>
<evidence type="ECO:0000256" key="1">
    <source>
        <dbReference type="ARBA" id="ARBA00004953"/>
    </source>
</evidence>
<dbReference type="PANTHER" id="PTHR43467:SF1">
    <property type="entry name" value="PRECORRIN-6A SYNTHASE [DEACETYLATING]"/>
    <property type="match status" value="1"/>
</dbReference>
<dbReference type="RefSeq" id="WP_068463546.1">
    <property type="nucleotide sequence ID" value="NZ_LMTR01000081.1"/>
</dbReference>
<evidence type="ECO:0000259" key="7">
    <source>
        <dbReference type="Pfam" id="PF00590"/>
    </source>
</evidence>
<comment type="function">
    <text evidence="6">Catalyzes the methylation of C-1 in precorrin-5 and the subsequent extrusion of acetic acid from the resulting intermediate to form cobalt-precorrin-6A.</text>
</comment>
<comment type="caution">
    <text evidence="8">The sequence shown here is derived from an EMBL/GenBank/DDBJ whole genome shotgun (WGS) entry which is preliminary data.</text>
</comment>
<evidence type="ECO:0000256" key="4">
    <source>
        <dbReference type="ARBA" id="ARBA00022679"/>
    </source>
</evidence>
<evidence type="ECO:0000256" key="2">
    <source>
        <dbReference type="ARBA" id="ARBA00022573"/>
    </source>
</evidence>
<dbReference type="EC" id="2.1.1.152" evidence="6"/>
<comment type="catalytic activity">
    <reaction evidence="6">
        <text>precorrin-5 + S-adenosyl-L-methionine + H2O = precorrin-6A + acetate + S-adenosyl-L-homocysteine + 2 H(+)</text>
        <dbReference type="Rhea" id="RHEA:18261"/>
        <dbReference type="ChEBI" id="CHEBI:15377"/>
        <dbReference type="ChEBI" id="CHEBI:15378"/>
        <dbReference type="ChEBI" id="CHEBI:30089"/>
        <dbReference type="ChEBI" id="CHEBI:57856"/>
        <dbReference type="ChEBI" id="CHEBI:59789"/>
        <dbReference type="ChEBI" id="CHEBI:77871"/>
        <dbReference type="ChEBI" id="CHEBI:77872"/>
        <dbReference type="EC" id="2.1.1.152"/>
    </reaction>
</comment>
<evidence type="ECO:0000256" key="5">
    <source>
        <dbReference type="ARBA" id="ARBA00022691"/>
    </source>
</evidence>
<dbReference type="OrthoDB" id="9787471at2"/>
<dbReference type="GO" id="GO:0009236">
    <property type="term" value="P:cobalamin biosynthetic process"/>
    <property type="evidence" value="ECO:0007669"/>
    <property type="project" value="UniProtKB-KW"/>
</dbReference>
<dbReference type="Pfam" id="PF00590">
    <property type="entry name" value="TP_methylase"/>
    <property type="match status" value="1"/>
</dbReference>
<name>A0A109BAT7_HYPSL</name>
<feature type="domain" description="Tetrapyrrole methylase" evidence="7">
    <location>
        <begin position="4"/>
        <end position="222"/>
    </location>
</feature>
<dbReference type="PANTHER" id="PTHR43467">
    <property type="entry name" value="COBALT-PRECORRIN-2 C(20)-METHYLTRANSFERASE"/>
    <property type="match status" value="1"/>
</dbReference>
<keyword evidence="4 6" id="KW-0808">Transferase</keyword>
<reference evidence="8 9" key="1">
    <citation type="submission" date="2015-10" db="EMBL/GenBank/DDBJ databases">
        <title>Transcriptomic analysis of a linuron degrading triple-species bacterial consortium.</title>
        <authorList>
            <person name="Albers P."/>
        </authorList>
    </citation>
    <scope>NUCLEOTIDE SEQUENCE [LARGE SCALE GENOMIC DNA]</scope>
    <source>
        <strain evidence="8 9">WDL6</strain>
    </source>
</reference>
<dbReference type="GO" id="GO:0032259">
    <property type="term" value="P:methylation"/>
    <property type="evidence" value="ECO:0007669"/>
    <property type="project" value="UniProtKB-KW"/>
</dbReference>
<dbReference type="InterPro" id="IPR035996">
    <property type="entry name" value="4pyrrol_Methylase_sf"/>
</dbReference>
<keyword evidence="5 6" id="KW-0949">S-adenosyl-L-methionine</keyword>